<dbReference type="Proteomes" id="UP001056120">
    <property type="component" value="Linkage Group LG15"/>
</dbReference>
<proteinExistence type="predicted"/>
<protein>
    <submittedName>
        <fullName evidence="1">Uncharacterized protein</fullName>
    </submittedName>
</protein>
<keyword evidence="2" id="KW-1185">Reference proteome</keyword>
<accession>A0ACB9G0B2</accession>
<evidence type="ECO:0000313" key="1">
    <source>
        <dbReference type="EMBL" id="KAI3776954.1"/>
    </source>
</evidence>
<evidence type="ECO:0000313" key="2">
    <source>
        <dbReference type="Proteomes" id="UP001056120"/>
    </source>
</evidence>
<organism evidence="1 2">
    <name type="scientific">Smallanthus sonchifolius</name>
    <dbReference type="NCBI Taxonomy" id="185202"/>
    <lineage>
        <taxon>Eukaryota</taxon>
        <taxon>Viridiplantae</taxon>
        <taxon>Streptophyta</taxon>
        <taxon>Embryophyta</taxon>
        <taxon>Tracheophyta</taxon>
        <taxon>Spermatophyta</taxon>
        <taxon>Magnoliopsida</taxon>
        <taxon>eudicotyledons</taxon>
        <taxon>Gunneridae</taxon>
        <taxon>Pentapetalae</taxon>
        <taxon>asterids</taxon>
        <taxon>campanulids</taxon>
        <taxon>Asterales</taxon>
        <taxon>Asteraceae</taxon>
        <taxon>Asteroideae</taxon>
        <taxon>Heliantheae alliance</taxon>
        <taxon>Millerieae</taxon>
        <taxon>Smallanthus</taxon>
    </lineage>
</organism>
<comment type="caution">
    <text evidence="1">The sequence shown here is derived from an EMBL/GenBank/DDBJ whole genome shotgun (WGS) entry which is preliminary data.</text>
</comment>
<reference evidence="1 2" key="2">
    <citation type="journal article" date="2022" name="Mol. Ecol. Resour.">
        <title>The genomes of chicory, endive, great burdock and yacon provide insights into Asteraceae paleo-polyploidization history and plant inulin production.</title>
        <authorList>
            <person name="Fan W."/>
            <person name="Wang S."/>
            <person name="Wang H."/>
            <person name="Wang A."/>
            <person name="Jiang F."/>
            <person name="Liu H."/>
            <person name="Zhao H."/>
            <person name="Xu D."/>
            <person name="Zhang Y."/>
        </authorList>
    </citation>
    <scope>NUCLEOTIDE SEQUENCE [LARGE SCALE GENOMIC DNA]</scope>
    <source>
        <strain evidence="2">cv. Yunnan</strain>
        <tissue evidence="1">Leaves</tissue>
    </source>
</reference>
<dbReference type="EMBL" id="CM042032">
    <property type="protein sequence ID" value="KAI3776954.1"/>
    <property type="molecule type" value="Genomic_DNA"/>
</dbReference>
<reference evidence="2" key="1">
    <citation type="journal article" date="2022" name="Mol. Ecol. Resour.">
        <title>The genomes of chicory, endive, great burdock and yacon provide insights into Asteraceae palaeo-polyploidization history and plant inulin production.</title>
        <authorList>
            <person name="Fan W."/>
            <person name="Wang S."/>
            <person name="Wang H."/>
            <person name="Wang A."/>
            <person name="Jiang F."/>
            <person name="Liu H."/>
            <person name="Zhao H."/>
            <person name="Xu D."/>
            <person name="Zhang Y."/>
        </authorList>
    </citation>
    <scope>NUCLEOTIDE SEQUENCE [LARGE SCALE GENOMIC DNA]</scope>
    <source>
        <strain evidence="2">cv. Yunnan</strain>
    </source>
</reference>
<name>A0ACB9G0B2_9ASTR</name>
<sequence length="128" mass="14665">MADTPLPTKINPNPHEDADNKYHMFPLYFLLMMPNTIGSFARAYCHNNYSLAVLGLLVFSVFLSVDCYLPSLQITVALCTVVLICSVVLLYAFVITELVTDWKIRRSERHQTLDVRKLNHAYMVLEKV</sequence>
<gene>
    <name evidence="1" type="ORF">L1987_46746</name>
</gene>